<dbReference type="GO" id="GO:0003700">
    <property type="term" value="F:DNA-binding transcription factor activity"/>
    <property type="evidence" value="ECO:0007669"/>
    <property type="project" value="UniProtKB-UniRule"/>
</dbReference>
<keyword evidence="9" id="KW-1185">Reference proteome</keyword>
<keyword evidence="6" id="KW-0805">Transcription regulation</keyword>
<keyword evidence="6" id="KW-0131">Cell cycle</keyword>
<comment type="subcellular location">
    <subcellularLocation>
        <location evidence="6">Nucleus</location>
        <location evidence="6">Nucleoplasm</location>
    </subcellularLocation>
</comment>
<dbReference type="InterPro" id="IPR038441">
    <property type="entry name" value="THAP_Znf_sf"/>
</dbReference>
<dbReference type="GO" id="GO:0001935">
    <property type="term" value="P:endothelial cell proliferation"/>
    <property type="evidence" value="ECO:0007669"/>
    <property type="project" value="UniProtKB-UniRule"/>
</dbReference>
<dbReference type="SUPFAM" id="SSF57716">
    <property type="entry name" value="Glucocorticoid receptor-like (DNA-binding domain)"/>
    <property type="match status" value="1"/>
</dbReference>
<sequence length="111" mass="13139">MPYHCVAYGCGKTAEDGVTLFKFPKDREEFSKWERQVQRTRPNWVASSASHLCHEHFGWEYFYPGTLKLRVGAVPTVFDRPDKKIYKYLRIQHDSSRRDAIFRSSFRTCSK</sequence>
<protein>
    <recommendedName>
        <fullName evidence="6">THAP domain-containing protein 1</fullName>
    </recommendedName>
</protein>
<evidence type="ECO:0000256" key="6">
    <source>
        <dbReference type="RuleBase" id="RU369073"/>
    </source>
</evidence>
<keyword evidence="6" id="KW-0804">Transcription</keyword>
<dbReference type="GO" id="GO:0043565">
    <property type="term" value="F:sequence-specific DNA binding"/>
    <property type="evidence" value="ECO:0007669"/>
    <property type="project" value="UniProtKB-UniRule"/>
</dbReference>
<evidence type="ECO:0000256" key="2">
    <source>
        <dbReference type="ARBA" id="ARBA00022771"/>
    </source>
</evidence>
<dbReference type="Ensembl" id="ENSNMLT00000008352.1">
    <property type="protein sequence ID" value="ENSNMLP00000007332.1"/>
    <property type="gene ID" value="ENSNMLG00000005276.1"/>
</dbReference>
<comment type="similarity">
    <text evidence="6">Belongs to the THAP1 family.</text>
</comment>
<dbReference type="InterPro" id="IPR006612">
    <property type="entry name" value="THAP_Znf"/>
</dbReference>
<evidence type="ECO:0000313" key="8">
    <source>
        <dbReference type="Ensembl" id="ENSNMLP00000007332.1"/>
    </source>
</evidence>
<name>A0A8C6SIE9_9GOBI</name>
<dbReference type="PROSITE" id="PS50950">
    <property type="entry name" value="ZF_THAP"/>
    <property type="match status" value="1"/>
</dbReference>
<keyword evidence="3" id="KW-0862">Zinc</keyword>
<dbReference type="Gene3D" id="6.20.210.20">
    <property type="entry name" value="THAP domain"/>
    <property type="match status" value="1"/>
</dbReference>
<dbReference type="Proteomes" id="UP000694523">
    <property type="component" value="Unplaced"/>
</dbReference>
<comment type="function">
    <text evidence="6">DNA-binding transcription regulator that regulates endothelial cell proliferation and G1/S cell-cycle progression. Specifically binds the 5'-[AT]NTNN[GT]GGCA[AGT]-3' core DNA sequence and acts by modulating expression of pRB-E2F cell-cycle target genes.</text>
</comment>
<evidence type="ECO:0000256" key="4">
    <source>
        <dbReference type="ARBA" id="ARBA00023125"/>
    </source>
</evidence>
<keyword evidence="6" id="KW-0175">Coiled coil</keyword>
<reference evidence="8" key="1">
    <citation type="submission" date="2025-08" db="UniProtKB">
        <authorList>
            <consortium name="Ensembl"/>
        </authorList>
    </citation>
    <scope>IDENTIFICATION</scope>
</reference>
<dbReference type="AlphaFoldDB" id="A0A8C6SIE9"/>
<dbReference type="SMART" id="SM00980">
    <property type="entry name" value="THAP"/>
    <property type="match status" value="1"/>
</dbReference>
<dbReference type="PANTHER" id="PTHR46600">
    <property type="entry name" value="THAP DOMAIN-CONTAINING"/>
    <property type="match status" value="1"/>
</dbReference>
<dbReference type="PANTHER" id="PTHR46600:SF11">
    <property type="entry name" value="THAP DOMAIN-CONTAINING PROTEIN 10"/>
    <property type="match status" value="1"/>
</dbReference>
<keyword evidence="4 5" id="KW-0238">DNA-binding</keyword>
<evidence type="ECO:0000256" key="3">
    <source>
        <dbReference type="ARBA" id="ARBA00022833"/>
    </source>
</evidence>
<keyword evidence="2 5" id="KW-0863">Zinc-finger</keyword>
<evidence type="ECO:0000256" key="5">
    <source>
        <dbReference type="PROSITE-ProRule" id="PRU00309"/>
    </source>
</evidence>
<dbReference type="GO" id="GO:0005654">
    <property type="term" value="C:nucleoplasm"/>
    <property type="evidence" value="ECO:0007669"/>
    <property type="project" value="UniProtKB-SubCell"/>
</dbReference>
<proteinExistence type="inferred from homology"/>
<keyword evidence="1" id="KW-0479">Metal-binding</keyword>
<dbReference type="GO" id="GO:0008270">
    <property type="term" value="F:zinc ion binding"/>
    <property type="evidence" value="ECO:0007669"/>
    <property type="project" value="UniProtKB-KW"/>
</dbReference>
<evidence type="ECO:0000259" key="7">
    <source>
        <dbReference type="PROSITE" id="PS50950"/>
    </source>
</evidence>
<evidence type="ECO:0000313" key="9">
    <source>
        <dbReference type="Proteomes" id="UP000694523"/>
    </source>
</evidence>
<feature type="domain" description="THAP-type" evidence="7">
    <location>
        <begin position="1"/>
        <end position="78"/>
    </location>
</feature>
<keyword evidence="6" id="KW-0539">Nucleus</keyword>
<reference evidence="8" key="2">
    <citation type="submission" date="2025-09" db="UniProtKB">
        <authorList>
            <consortium name="Ensembl"/>
        </authorList>
    </citation>
    <scope>IDENTIFICATION</scope>
</reference>
<dbReference type="InterPro" id="IPR026516">
    <property type="entry name" value="THAP1/10"/>
</dbReference>
<evidence type="ECO:0000256" key="1">
    <source>
        <dbReference type="ARBA" id="ARBA00022723"/>
    </source>
</evidence>
<dbReference type="Pfam" id="PF05485">
    <property type="entry name" value="THAP"/>
    <property type="match status" value="1"/>
</dbReference>
<accession>A0A8C6SIE9</accession>
<dbReference type="SMART" id="SM00692">
    <property type="entry name" value="DM3"/>
    <property type="match status" value="1"/>
</dbReference>
<organism evidence="8 9">
    <name type="scientific">Neogobius melanostomus</name>
    <name type="common">round goby</name>
    <dbReference type="NCBI Taxonomy" id="47308"/>
    <lineage>
        <taxon>Eukaryota</taxon>
        <taxon>Metazoa</taxon>
        <taxon>Chordata</taxon>
        <taxon>Craniata</taxon>
        <taxon>Vertebrata</taxon>
        <taxon>Euteleostomi</taxon>
        <taxon>Actinopterygii</taxon>
        <taxon>Neopterygii</taxon>
        <taxon>Teleostei</taxon>
        <taxon>Neoteleostei</taxon>
        <taxon>Acanthomorphata</taxon>
        <taxon>Gobiaria</taxon>
        <taxon>Gobiiformes</taxon>
        <taxon>Gobioidei</taxon>
        <taxon>Gobiidae</taxon>
        <taxon>Benthophilinae</taxon>
        <taxon>Neogobiini</taxon>
        <taxon>Neogobius</taxon>
    </lineage>
</organism>